<dbReference type="PANTHER" id="PTHR43283">
    <property type="entry name" value="BETA-LACTAMASE-RELATED"/>
    <property type="match status" value="1"/>
</dbReference>
<evidence type="ECO:0000256" key="1">
    <source>
        <dbReference type="SAM" id="SignalP"/>
    </source>
</evidence>
<protein>
    <submittedName>
        <fullName evidence="3">Carboxylesterase</fullName>
    </submittedName>
</protein>
<dbReference type="PANTHER" id="PTHR43283:SF3">
    <property type="entry name" value="BETA-LACTAMASE FAMILY PROTEIN (AFU_ORTHOLOGUE AFUA_5G07500)"/>
    <property type="match status" value="1"/>
</dbReference>
<dbReference type="Gene3D" id="3.40.710.10">
    <property type="entry name" value="DD-peptidase/beta-lactamase superfamily"/>
    <property type="match status" value="1"/>
</dbReference>
<dbReference type="Pfam" id="PF00144">
    <property type="entry name" value="Beta-lactamase"/>
    <property type="match status" value="1"/>
</dbReference>
<dbReference type="RefSeq" id="WP_162174044.1">
    <property type="nucleotide sequence ID" value="NZ_ARYM01000015.1"/>
</dbReference>
<dbReference type="Proteomes" id="UP000027100">
    <property type="component" value="Unassembled WGS sequence"/>
</dbReference>
<sequence>MKRFKGQFMGGILALAGAVLAACASAPAGLEPAALTAPAAEARPAFSAEGIAALEARMASYVDGGTVKGIATRLIQDGEIISDFRHGIRRQADGAPVEEDTIWRIYSMSKPVTGAGLMILWEEGKFQLDDPITKYFPEFEGLQVFKGQDEAGNPILAPVSRPPTVQELMSHTAGFGYGLAPGNYVDDRFRELEVFQSPDADEMIRRVATIPLKHEPGVTWDYSISVDIQGALIERLSGQTLGEFLQARVFAPLGMTDTAFFVPDEKYDRFSDVWGPNPETGELVPLPMPGFQYRKDTIAFEGGGHGLVGTLGDYARFTDMLAKGGTLDGVQVLKPETVQLMATNFLPEGVFIGHNGTTTDPNAGGGFGLDFAVILNDGEAYPKGAFMWGGAAGTWFWVDPVNKISFVGMIQVFGGSLDRSMRTESAELVYDALQETK</sequence>
<proteinExistence type="predicted"/>
<gene>
    <name evidence="3" type="ORF">HPO_13055</name>
</gene>
<keyword evidence="4" id="KW-1185">Reference proteome</keyword>
<evidence type="ECO:0000259" key="2">
    <source>
        <dbReference type="Pfam" id="PF00144"/>
    </source>
</evidence>
<dbReference type="AlphaFoldDB" id="A0A062VEC3"/>
<accession>A0A062VEC3</accession>
<feature type="domain" description="Beta-lactamase-related" evidence="2">
    <location>
        <begin position="56"/>
        <end position="423"/>
    </location>
</feature>
<dbReference type="eggNOG" id="COG1680">
    <property type="taxonomic scope" value="Bacteria"/>
</dbReference>
<dbReference type="EMBL" id="ARYM01000015">
    <property type="protein sequence ID" value="KCZ97784.1"/>
    <property type="molecule type" value="Genomic_DNA"/>
</dbReference>
<dbReference type="InterPro" id="IPR001466">
    <property type="entry name" value="Beta-lactam-related"/>
</dbReference>
<feature type="signal peptide" evidence="1">
    <location>
        <begin position="1"/>
        <end position="21"/>
    </location>
</feature>
<dbReference type="PATRIC" id="fig|1280954.3.peg.2645"/>
<comment type="caution">
    <text evidence="3">The sequence shown here is derived from an EMBL/GenBank/DDBJ whole genome shotgun (WGS) entry which is preliminary data.</text>
</comment>
<keyword evidence="1" id="KW-0732">Signal</keyword>
<dbReference type="InterPro" id="IPR050789">
    <property type="entry name" value="Diverse_Enzym_Activities"/>
</dbReference>
<evidence type="ECO:0000313" key="4">
    <source>
        <dbReference type="Proteomes" id="UP000027100"/>
    </source>
</evidence>
<dbReference type="OrthoDB" id="5377981at2"/>
<reference evidence="3 4" key="1">
    <citation type="journal article" date="2014" name="Antonie Van Leeuwenhoek">
        <title>Hyphomonas beringensis sp. nov. and Hyphomonas chukchiensis sp. nov., isolated from surface seawater of the Bering Sea and Chukchi Sea.</title>
        <authorList>
            <person name="Li C."/>
            <person name="Lai Q."/>
            <person name="Li G."/>
            <person name="Dong C."/>
            <person name="Wang J."/>
            <person name="Liao Y."/>
            <person name="Shao Z."/>
        </authorList>
    </citation>
    <scope>NUCLEOTIDE SEQUENCE [LARGE SCALE GENOMIC DNA]</scope>
    <source>
        <strain evidence="3 4">PS728</strain>
    </source>
</reference>
<dbReference type="SUPFAM" id="SSF56601">
    <property type="entry name" value="beta-lactamase/transpeptidase-like"/>
    <property type="match status" value="1"/>
</dbReference>
<name>A0A062VEC3_9PROT</name>
<organism evidence="3 4">
    <name type="scientific">Hyphomonas polymorpha PS728</name>
    <dbReference type="NCBI Taxonomy" id="1280954"/>
    <lineage>
        <taxon>Bacteria</taxon>
        <taxon>Pseudomonadati</taxon>
        <taxon>Pseudomonadota</taxon>
        <taxon>Alphaproteobacteria</taxon>
        <taxon>Hyphomonadales</taxon>
        <taxon>Hyphomonadaceae</taxon>
        <taxon>Hyphomonas</taxon>
    </lineage>
</organism>
<dbReference type="PROSITE" id="PS51257">
    <property type="entry name" value="PROKAR_LIPOPROTEIN"/>
    <property type="match status" value="1"/>
</dbReference>
<dbReference type="STRING" id="1280954.HPO_13055"/>
<feature type="chain" id="PRO_5001615636" evidence="1">
    <location>
        <begin position="22"/>
        <end position="437"/>
    </location>
</feature>
<evidence type="ECO:0000313" key="3">
    <source>
        <dbReference type="EMBL" id="KCZ97784.1"/>
    </source>
</evidence>
<dbReference type="InterPro" id="IPR012338">
    <property type="entry name" value="Beta-lactam/transpept-like"/>
</dbReference>